<evidence type="ECO:0008006" key="3">
    <source>
        <dbReference type="Google" id="ProtNLM"/>
    </source>
</evidence>
<evidence type="ECO:0000313" key="1">
    <source>
        <dbReference type="EMBL" id="GAV08790.1"/>
    </source>
</evidence>
<dbReference type="AlphaFoldDB" id="A0A1D1W5Q3"/>
<reference evidence="1 2" key="1">
    <citation type="journal article" date="2016" name="Nat. Commun.">
        <title>Extremotolerant tardigrade genome and improved radiotolerance of human cultured cells by tardigrade-unique protein.</title>
        <authorList>
            <person name="Hashimoto T."/>
            <person name="Horikawa D.D."/>
            <person name="Saito Y."/>
            <person name="Kuwahara H."/>
            <person name="Kozuka-Hata H."/>
            <person name="Shin-I T."/>
            <person name="Minakuchi Y."/>
            <person name="Ohishi K."/>
            <person name="Motoyama A."/>
            <person name="Aizu T."/>
            <person name="Enomoto A."/>
            <person name="Kondo K."/>
            <person name="Tanaka S."/>
            <person name="Hara Y."/>
            <person name="Koshikawa S."/>
            <person name="Sagara H."/>
            <person name="Miura T."/>
            <person name="Yokobori S."/>
            <person name="Miyagawa K."/>
            <person name="Suzuki Y."/>
            <person name="Kubo T."/>
            <person name="Oyama M."/>
            <person name="Kohara Y."/>
            <person name="Fujiyama A."/>
            <person name="Arakawa K."/>
            <person name="Katayama T."/>
            <person name="Toyoda A."/>
            <person name="Kunieda T."/>
        </authorList>
    </citation>
    <scope>NUCLEOTIDE SEQUENCE [LARGE SCALE GENOMIC DNA]</scope>
    <source>
        <strain evidence="1 2">YOKOZUNA-1</strain>
    </source>
</reference>
<evidence type="ECO:0000313" key="2">
    <source>
        <dbReference type="Proteomes" id="UP000186922"/>
    </source>
</evidence>
<organism evidence="1 2">
    <name type="scientific">Ramazzottius varieornatus</name>
    <name type="common">Water bear</name>
    <name type="synonym">Tardigrade</name>
    <dbReference type="NCBI Taxonomy" id="947166"/>
    <lineage>
        <taxon>Eukaryota</taxon>
        <taxon>Metazoa</taxon>
        <taxon>Ecdysozoa</taxon>
        <taxon>Tardigrada</taxon>
        <taxon>Eutardigrada</taxon>
        <taxon>Parachela</taxon>
        <taxon>Hypsibioidea</taxon>
        <taxon>Ramazzottiidae</taxon>
        <taxon>Ramazzottius</taxon>
    </lineage>
</organism>
<dbReference type="Proteomes" id="UP000186922">
    <property type="component" value="Unassembled WGS sequence"/>
</dbReference>
<comment type="caution">
    <text evidence="1">The sequence shown here is derived from an EMBL/GenBank/DDBJ whole genome shotgun (WGS) entry which is preliminary data.</text>
</comment>
<proteinExistence type="predicted"/>
<keyword evidence="2" id="KW-1185">Reference proteome</keyword>
<accession>A0A1D1W5Q3</accession>
<name>A0A1D1W5Q3_RAMVA</name>
<sequence length="226" mass="25487">MKFCQQLNSNVPLLDKAFSTSSQSAVVIVQGWAANATSGFAVGDRATDVQACLEQCRNSWSPRCRLVSYNIETGARVRFTKQSVNVGYPDMYNQTDDSWPWPMLLQFRRDNDGIIAAYSQKKFELLENAQVDGHHILYFSDVRSAETCRDLCHVHPTCNVASSSMYGSVASGCQLQNIVYRNPFGPVRALPDSRSRRILLRLRIRPKHPHLCRLSQILSAFKPGFI</sequence>
<dbReference type="EMBL" id="BDGG01000019">
    <property type="protein sequence ID" value="GAV08790.1"/>
    <property type="molecule type" value="Genomic_DNA"/>
</dbReference>
<protein>
    <recommendedName>
        <fullName evidence="3">Apple domain-containing protein</fullName>
    </recommendedName>
</protein>
<gene>
    <name evidence="1" type="primary">RvY_18433-1</name>
    <name evidence="1" type="synonym">RvY_18433.1</name>
    <name evidence="1" type="ORF">RvY_18433</name>
</gene>